<gene>
    <name evidence="1" type="ORF">PIB30_032938</name>
</gene>
<evidence type="ECO:0000313" key="2">
    <source>
        <dbReference type="Proteomes" id="UP001341840"/>
    </source>
</evidence>
<comment type="caution">
    <text evidence="1">The sequence shown here is derived from an EMBL/GenBank/DDBJ whole genome shotgun (WGS) entry which is preliminary data.</text>
</comment>
<sequence>MINSGLVLPHVWTKVFPMIPLDVSQEEYVASDSSHAITSKHINQMRRDLVDQGAADAQPNAMEILLKGFEGIQAKMDEGFARLSDRIDSLDILLISQGEEIKVLWDEFRTFRGEDPMAVEPEADVPMAGDLVMVIL</sequence>
<proteinExistence type="predicted"/>
<organism evidence="1 2">
    <name type="scientific">Stylosanthes scabra</name>
    <dbReference type="NCBI Taxonomy" id="79078"/>
    <lineage>
        <taxon>Eukaryota</taxon>
        <taxon>Viridiplantae</taxon>
        <taxon>Streptophyta</taxon>
        <taxon>Embryophyta</taxon>
        <taxon>Tracheophyta</taxon>
        <taxon>Spermatophyta</taxon>
        <taxon>Magnoliopsida</taxon>
        <taxon>eudicotyledons</taxon>
        <taxon>Gunneridae</taxon>
        <taxon>Pentapetalae</taxon>
        <taxon>rosids</taxon>
        <taxon>fabids</taxon>
        <taxon>Fabales</taxon>
        <taxon>Fabaceae</taxon>
        <taxon>Papilionoideae</taxon>
        <taxon>50 kb inversion clade</taxon>
        <taxon>dalbergioids sensu lato</taxon>
        <taxon>Dalbergieae</taxon>
        <taxon>Pterocarpus clade</taxon>
        <taxon>Stylosanthes</taxon>
    </lineage>
</organism>
<keyword evidence="2" id="KW-1185">Reference proteome</keyword>
<dbReference type="EMBL" id="JASCZI010211595">
    <property type="protein sequence ID" value="MED6194910.1"/>
    <property type="molecule type" value="Genomic_DNA"/>
</dbReference>
<evidence type="ECO:0000313" key="1">
    <source>
        <dbReference type="EMBL" id="MED6194910.1"/>
    </source>
</evidence>
<dbReference type="Proteomes" id="UP001341840">
    <property type="component" value="Unassembled WGS sequence"/>
</dbReference>
<accession>A0ABU6XA59</accession>
<reference evidence="1 2" key="1">
    <citation type="journal article" date="2023" name="Plants (Basel)">
        <title>Bridging the Gap: Combining Genomics and Transcriptomics Approaches to Understand Stylosanthes scabra, an Orphan Legume from the Brazilian Caatinga.</title>
        <authorList>
            <person name="Ferreira-Neto J.R.C."/>
            <person name="da Silva M.D."/>
            <person name="Binneck E."/>
            <person name="de Melo N.F."/>
            <person name="da Silva R.H."/>
            <person name="de Melo A.L.T.M."/>
            <person name="Pandolfi V."/>
            <person name="Bustamante F.O."/>
            <person name="Brasileiro-Vidal A.C."/>
            <person name="Benko-Iseppon A.M."/>
        </authorList>
    </citation>
    <scope>NUCLEOTIDE SEQUENCE [LARGE SCALE GENOMIC DNA]</scope>
    <source>
        <tissue evidence="1">Leaves</tissue>
    </source>
</reference>
<name>A0ABU6XA59_9FABA</name>
<protein>
    <submittedName>
        <fullName evidence="1">Uncharacterized protein</fullName>
    </submittedName>
</protein>